<dbReference type="GO" id="GO:0005506">
    <property type="term" value="F:iron ion binding"/>
    <property type="evidence" value="ECO:0007669"/>
    <property type="project" value="InterPro"/>
</dbReference>
<dbReference type="PANTHER" id="PTHR46300">
    <property type="entry name" value="P450, PUTATIVE (EUROFUNG)-RELATED-RELATED"/>
    <property type="match status" value="1"/>
</dbReference>
<evidence type="ECO:0000256" key="3">
    <source>
        <dbReference type="ARBA" id="ARBA00022617"/>
    </source>
</evidence>
<evidence type="ECO:0000256" key="7">
    <source>
        <dbReference type="ARBA" id="ARBA00023033"/>
    </source>
</evidence>
<dbReference type="InterPro" id="IPR017972">
    <property type="entry name" value="Cyt_P450_CS"/>
</dbReference>
<evidence type="ECO:0000313" key="10">
    <source>
        <dbReference type="EMBL" id="KAE8348663.1"/>
    </source>
</evidence>
<evidence type="ECO:0000256" key="5">
    <source>
        <dbReference type="ARBA" id="ARBA00023002"/>
    </source>
</evidence>
<keyword evidence="3 8" id="KW-0349">Heme</keyword>
<dbReference type="InterPro" id="IPR036396">
    <property type="entry name" value="Cyt_P450_sf"/>
</dbReference>
<gene>
    <name evidence="10" type="ORF">BDV28DRAFT_164183</name>
</gene>
<evidence type="ECO:0000256" key="6">
    <source>
        <dbReference type="ARBA" id="ARBA00023004"/>
    </source>
</evidence>
<dbReference type="PRINTS" id="PR00385">
    <property type="entry name" value="P450"/>
</dbReference>
<reference evidence="11" key="1">
    <citation type="submission" date="2019-04" db="EMBL/GenBank/DDBJ databases">
        <title>Friends and foes A comparative genomics studyof 23 Aspergillus species from section Flavi.</title>
        <authorList>
            <consortium name="DOE Joint Genome Institute"/>
            <person name="Kjaerbolling I."/>
            <person name="Vesth T."/>
            <person name="Frisvad J.C."/>
            <person name="Nybo J.L."/>
            <person name="Theobald S."/>
            <person name="Kildgaard S."/>
            <person name="Isbrandt T."/>
            <person name="Kuo A."/>
            <person name="Sato A."/>
            <person name="Lyhne E.K."/>
            <person name="Kogle M.E."/>
            <person name="Wiebenga A."/>
            <person name="Kun R.S."/>
            <person name="Lubbers R.J."/>
            <person name="Makela M.R."/>
            <person name="Barry K."/>
            <person name="Chovatia M."/>
            <person name="Clum A."/>
            <person name="Daum C."/>
            <person name="Haridas S."/>
            <person name="He G."/>
            <person name="LaButti K."/>
            <person name="Lipzen A."/>
            <person name="Mondo S."/>
            <person name="Riley R."/>
            <person name="Salamov A."/>
            <person name="Simmons B.A."/>
            <person name="Magnuson J.K."/>
            <person name="Henrissat B."/>
            <person name="Mortensen U.H."/>
            <person name="Larsen T.O."/>
            <person name="Devries R.P."/>
            <person name="Grigoriev I.V."/>
            <person name="Machida M."/>
            <person name="Baker S.E."/>
            <person name="Andersen M.R."/>
        </authorList>
    </citation>
    <scope>NUCLEOTIDE SEQUENCE [LARGE SCALE GENOMIC DNA]</scope>
    <source>
        <strain evidence="11">CBS 553.77</strain>
    </source>
</reference>
<dbReference type="GO" id="GO:0004497">
    <property type="term" value="F:monooxygenase activity"/>
    <property type="evidence" value="ECO:0007669"/>
    <property type="project" value="UniProtKB-KW"/>
</dbReference>
<keyword evidence="5 9" id="KW-0560">Oxidoreductase</keyword>
<dbReference type="OrthoDB" id="2789670at2759"/>
<dbReference type="SUPFAM" id="SSF48264">
    <property type="entry name" value="Cytochrome P450"/>
    <property type="match status" value="1"/>
</dbReference>
<name>A0A5N6YUV2_9EURO</name>
<keyword evidence="11" id="KW-1185">Reference proteome</keyword>
<dbReference type="Gene3D" id="1.10.630.10">
    <property type="entry name" value="Cytochrome P450"/>
    <property type="match status" value="1"/>
</dbReference>
<dbReference type="InterPro" id="IPR001128">
    <property type="entry name" value="Cyt_P450"/>
</dbReference>
<dbReference type="PANTHER" id="PTHR46300:SF7">
    <property type="entry name" value="P450, PUTATIVE (EUROFUNG)-RELATED"/>
    <property type="match status" value="1"/>
</dbReference>
<keyword evidence="7 9" id="KW-0503">Monooxygenase</keyword>
<dbReference type="AlphaFoldDB" id="A0A5N6YUV2"/>
<feature type="binding site" description="axial binding residue" evidence="8">
    <location>
        <position position="423"/>
    </location>
    <ligand>
        <name>heme</name>
        <dbReference type="ChEBI" id="CHEBI:30413"/>
    </ligand>
    <ligandPart>
        <name>Fe</name>
        <dbReference type="ChEBI" id="CHEBI:18248"/>
    </ligandPart>
</feature>
<keyword evidence="4 8" id="KW-0479">Metal-binding</keyword>
<dbReference type="PROSITE" id="PS00086">
    <property type="entry name" value="CYTOCHROME_P450"/>
    <property type="match status" value="1"/>
</dbReference>
<organism evidence="10 11">
    <name type="scientific">Aspergillus coremiiformis</name>
    <dbReference type="NCBI Taxonomy" id="138285"/>
    <lineage>
        <taxon>Eukaryota</taxon>
        <taxon>Fungi</taxon>
        <taxon>Dikarya</taxon>
        <taxon>Ascomycota</taxon>
        <taxon>Pezizomycotina</taxon>
        <taxon>Eurotiomycetes</taxon>
        <taxon>Eurotiomycetidae</taxon>
        <taxon>Eurotiales</taxon>
        <taxon>Aspergillaceae</taxon>
        <taxon>Aspergillus</taxon>
        <taxon>Aspergillus subgen. Circumdati</taxon>
    </lineage>
</organism>
<dbReference type="Proteomes" id="UP000327118">
    <property type="component" value="Unassembled WGS sequence"/>
</dbReference>
<comment type="cofactor">
    <cofactor evidence="1 8">
        <name>heme</name>
        <dbReference type="ChEBI" id="CHEBI:30413"/>
    </cofactor>
</comment>
<sequence>MMLVVSLLLGLMGLYVLRWALQNRKKRTKLPPGPAPKPIIGNLLDLPPAGTPDWLHWFKHKELYGPISSVTLFGQTIIIINDLRVALDLMEKRSVLHSCRPHMVMAEITNWTNALGILPYSSRLRACRKALHQEMGTVASISKYHSIVDMETHRLLLRVLRNPDDLIQHIRMRPQGHDPLVKLVDEAMGDFSQLTLPGAWLVNFVPMLKYVPSWFPGGGFQKTAKAYKERVTAMADMPYEFVQRQMARQNQVPSLVSRLREQGVEPGSEEDWVIKWSAQSLYGGGAETSVSLLMCFFLAMALYPDVQKKAREEIDRVVGTGRLPSFSDRDNLPYVNAVVKEVLRWHPATPIAVPHASSEDDIYRGYLIPKGATLVPNIWGFTHDPTLYHDPAEFKPERFLDGHGRPAEYDPHLLAFGFGRRICPGQHLASVKAYMAVVRILAVFHITPLVKDGKEVPIHPKFLPGLISHPAPFDLSIQVRSPEHERLVRMVEKIYPWEKSHAGELAHLDN</sequence>
<accession>A0A5N6YUV2</accession>
<proteinExistence type="inferred from homology"/>
<dbReference type="Pfam" id="PF00067">
    <property type="entry name" value="p450"/>
    <property type="match status" value="2"/>
</dbReference>
<dbReference type="EMBL" id="ML739426">
    <property type="protein sequence ID" value="KAE8348663.1"/>
    <property type="molecule type" value="Genomic_DNA"/>
</dbReference>
<evidence type="ECO:0000256" key="9">
    <source>
        <dbReference type="RuleBase" id="RU000461"/>
    </source>
</evidence>
<evidence type="ECO:0000256" key="1">
    <source>
        <dbReference type="ARBA" id="ARBA00001971"/>
    </source>
</evidence>
<evidence type="ECO:0000256" key="2">
    <source>
        <dbReference type="ARBA" id="ARBA00010617"/>
    </source>
</evidence>
<dbReference type="CDD" id="cd11065">
    <property type="entry name" value="CYP64-like"/>
    <property type="match status" value="1"/>
</dbReference>
<dbReference type="GO" id="GO:0020037">
    <property type="term" value="F:heme binding"/>
    <property type="evidence" value="ECO:0007669"/>
    <property type="project" value="InterPro"/>
</dbReference>
<dbReference type="InterPro" id="IPR050364">
    <property type="entry name" value="Cytochrome_P450_fung"/>
</dbReference>
<dbReference type="PRINTS" id="PR00463">
    <property type="entry name" value="EP450I"/>
</dbReference>
<evidence type="ECO:0000256" key="8">
    <source>
        <dbReference type="PIRSR" id="PIRSR602401-1"/>
    </source>
</evidence>
<keyword evidence="6 8" id="KW-0408">Iron</keyword>
<protein>
    <submittedName>
        <fullName evidence="10">Cytochrome P450</fullName>
    </submittedName>
</protein>
<dbReference type="InterPro" id="IPR002401">
    <property type="entry name" value="Cyt_P450_E_grp-I"/>
</dbReference>
<evidence type="ECO:0000256" key="4">
    <source>
        <dbReference type="ARBA" id="ARBA00022723"/>
    </source>
</evidence>
<dbReference type="GO" id="GO:0016705">
    <property type="term" value="F:oxidoreductase activity, acting on paired donors, with incorporation or reduction of molecular oxygen"/>
    <property type="evidence" value="ECO:0007669"/>
    <property type="project" value="InterPro"/>
</dbReference>
<comment type="similarity">
    <text evidence="2 9">Belongs to the cytochrome P450 family.</text>
</comment>
<evidence type="ECO:0000313" key="11">
    <source>
        <dbReference type="Proteomes" id="UP000327118"/>
    </source>
</evidence>